<dbReference type="OrthoDB" id="10251809at2759"/>
<keyword evidence="2" id="KW-0880">Kelch repeat</keyword>
<dbReference type="Pfam" id="PF24681">
    <property type="entry name" value="Kelch_KLHDC2_KLHL20_DRC7"/>
    <property type="match status" value="1"/>
</dbReference>
<evidence type="ECO:0000259" key="6">
    <source>
        <dbReference type="PROSITE" id="PS51228"/>
    </source>
</evidence>
<keyword evidence="3" id="KW-0677">Repeat</keyword>
<keyword evidence="4" id="KW-0446">Lipid-binding</keyword>
<dbReference type="PANTHER" id="PTHR46093:SF3">
    <property type="entry name" value="ACYL-COA-BINDING DOMAIN-CONTAINING PROTEIN 4"/>
    <property type="match status" value="1"/>
</dbReference>
<sequence>MPQQQQCPLAYPDKFHAAAKFWNLQPSGAKALSQENQLLLYALNQQATVGPNTTPKPWGWNVVESTKWQGWKELGKMTTIEAMRLFVRTLDEEQPDWWTRLQQEESGAGSGNAAARSVAERSVLGLWTQLDSAGNEGGKKPLPRYESAAALVGGSVYVLGGNYGGRYLSDVWALDLTTAAWSPVQFQPAAGGPAAGEPAAAPASASSAFPPTAGHSATAWNGKLYVLGGHTKAKGATSITLRVIDPVARTIEEPEMSGALPPARGGHTATLISNKIWLIGGEDSHRRALSDVHVLDLATLTWSSPEISGKAPAARSASAAAAFGDRYVLLFGGGSVATCYSDLHMLDTEQLAWSQPPQAGAKVAPRAGHSGVVLGDIWYIVGGGNNVRGCTDLLAADLARLAEGGGVTWHVVTSVALRDPLSSEGISLVVLPKERVLCAFGGYNGKYQNAVSLFRAPEGSAALLAGPTAVAATNVESRKATEASATARGSDKGKAAAASAGKAAEAAPARPAKPAAPAVPAPPTDAAVIADLRQQVAELKAQLEGARREAEGAIRESVAAKEGAAHELAVLRKQLATAQAALAEANKALEESRAALGAEQSKVLKLEAQSAEMQAKLSQVRAAKEAAEKEAAKAAAEREAAAKKGGGGLWGYIAGGGSGSS</sequence>
<feature type="domain" description="ACB" evidence="6">
    <location>
        <begin position="11"/>
        <end position="99"/>
    </location>
</feature>
<dbReference type="Gene3D" id="2.120.10.80">
    <property type="entry name" value="Kelch-type beta propeller"/>
    <property type="match status" value="2"/>
</dbReference>
<evidence type="ECO:0000256" key="1">
    <source>
        <dbReference type="ARBA" id="ARBA00005567"/>
    </source>
</evidence>
<organism evidence="7 8">
    <name type="scientific">Gonium pectorale</name>
    <name type="common">Green alga</name>
    <dbReference type="NCBI Taxonomy" id="33097"/>
    <lineage>
        <taxon>Eukaryota</taxon>
        <taxon>Viridiplantae</taxon>
        <taxon>Chlorophyta</taxon>
        <taxon>core chlorophytes</taxon>
        <taxon>Chlorophyceae</taxon>
        <taxon>CS clade</taxon>
        <taxon>Chlamydomonadales</taxon>
        <taxon>Volvocaceae</taxon>
        <taxon>Gonium</taxon>
    </lineage>
</organism>
<dbReference type="InterPro" id="IPR035984">
    <property type="entry name" value="Acyl-CoA-binding_sf"/>
</dbReference>
<dbReference type="GO" id="GO:0000062">
    <property type="term" value="F:fatty-acyl-CoA binding"/>
    <property type="evidence" value="ECO:0007669"/>
    <property type="project" value="InterPro"/>
</dbReference>
<dbReference type="AlphaFoldDB" id="A0A150GJ06"/>
<comment type="caution">
    <text evidence="7">The sequence shown here is derived from an EMBL/GenBank/DDBJ whole genome shotgun (WGS) entry which is preliminary data.</text>
</comment>
<dbReference type="SUPFAM" id="SSF50965">
    <property type="entry name" value="Galactose oxidase, central domain"/>
    <property type="match status" value="1"/>
</dbReference>
<dbReference type="InterPro" id="IPR014352">
    <property type="entry name" value="FERM/acyl-CoA-bd_prot_sf"/>
</dbReference>
<evidence type="ECO:0000313" key="7">
    <source>
        <dbReference type="EMBL" id="KXZ49410.1"/>
    </source>
</evidence>
<feature type="region of interest" description="Disordered" evidence="5">
    <location>
        <begin position="475"/>
        <end position="522"/>
    </location>
</feature>
<name>A0A150GJ06_GONPE</name>
<evidence type="ECO:0000256" key="2">
    <source>
        <dbReference type="ARBA" id="ARBA00022441"/>
    </source>
</evidence>
<accession>A0A150GJ06</accession>
<dbReference type="PANTHER" id="PTHR46093">
    <property type="entry name" value="ACYL-COA-BINDING DOMAIN-CONTAINING PROTEIN 5"/>
    <property type="match status" value="1"/>
</dbReference>
<feature type="compositionally biased region" description="Basic and acidic residues" evidence="5">
    <location>
        <begin position="628"/>
        <end position="642"/>
    </location>
</feature>
<evidence type="ECO:0000256" key="5">
    <source>
        <dbReference type="SAM" id="MobiDB-lite"/>
    </source>
</evidence>
<keyword evidence="8" id="KW-1185">Reference proteome</keyword>
<dbReference type="InterPro" id="IPR011043">
    <property type="entry name" value="Gal_Oxase/kelch_b-propeller"/>
</dbReference>
<evidence type="ECO:0000313" key="8">
    <source>
        <dbReference type="Proteomes" id="UP000075714"/>
    </source>
</evidence>
<feature type="compositionally biased region" description="Low complexity" evidence="5">
    <location>
        <begin position="495"/>
        <end position="516"/>
    </location>
</feature>
<dbReference type="Pfam" id="PF00887">
    <property type="entry name" value="ACBP"/>
    <property type="match status" value="1"/>
</dbReference>
<gene>
    <name evidence="7" type="ORF">GPECTOR_21g636</name>
</gene>
<evidence type="ECO:0000256" key="4">
    <source>
        <dbReference type="ARBA" id="ARBA00023121"/>
    </source>
</evidence>
<dbReference type="InterPro" id="IPR000582">
    <property type="entry name" value="Acyl-CoA-binding_protein"/>
</dbReference>
<proteinExistence type="inferred from homology"/>
<dbReference type="STRING" id="33097.A0A150GJ06"/>
<reference evidence="8" key="1">
    <citation type="journal article" date="2016" name="Nat. Commun.">
        <title>The Gonium pectorale genome demonstrates co-option of cell cycle regulation during the evolution of multicellularity.</title>
        <authorList>
            <person name="Hanschen E.R."/>
            <person name="Marriage T.N."/>
            <person name="Ferris P.J."/>
            <person name="Hamaji T."/>
            <person name="Toyoda A."/>
            <person name="Fujiyama A."/>
            <person name="Neme R."/>
            <person name="Noguchi H."/>
            <person name="Minakuchi Y."/>
            <person name="Suzuki M."/>
            <person name="Kawai-Toyooka H."/>
            <person name="Smith D.R."/>
            <person name="Sparks H."/>
            <person name="Anderson J."/>
            <person name="Bakaric R."/>
            <person name="Luria V."/>
            <person name="Karger A."/>
            <person name="Kirschner M.W."/>
            <person name="Durand P.M."/>
            <person name="Michod R.E."/>
            <person name="Nozaki H."/>
            <person name="Olson B.J."/>
        </authorList>
    </citation>
    <scope>NUCLEOTIDE SEQUENCE [LARGE SCALE GENOMIC DNA]</scope>
    <source>
        <strain evidence="8">NIES-2863</strain>
    </source>
</reference>
<protein>
    <recommendedName>
        <fullName evidence="6">ACB domain-containing protein</fullName>
    </recommendedName>
</protein>
<comment type="similarity">
    <text evidence="1">Belongs to the ACBP family.</text>
</comment>
<dbReference type="Gene3D" id="1.20.80.10">
    <property type="match status" value="1"/>
</dbReference>
<evidence type="ECO:0000256" key="3">
    <source>
        <dbReference type="ARBA" id="ARBA00022737"/>
    </source>
</evidence>
<dbReference type="SUPFAM" id="SSF47027">
    <property type="entry name" value="Acyl-CoA binding protein"/>
    <property type="match status" value="1"/>
</dbReference>
<feature type="region of interest" description="Disordered" evidence="5">
    <location>
        <begin position="628"/>
        <end position="649"/>
    </location>
</feature>
<dbReference type="InterPro" id="IPR015915">
    <property type="entry name" value="Kelch-typ_b-propeller"/>
</dbReference>
<dbReference type="PROSITE" id="PS51228">
    <property type="entry name" value="ACB_2"/>
    <property type="match status" value="1"/>
</dbReference>
<dbReference type="InterPro" id="IPR006652">
    <property type="entry name" value="Kelch_1"/>
</dbReference>
<dbReference type="Proteomes" id="UP000075714">
    <property type="component" value="Unassembled WGS sequence"/>
</dbReference>
<dbReference type="Pfam" id="PF01344">
    <property type="entry name" value="Kelch_1"/>
    <property type="match status" value="1"/>
</dbReference>
<dbReference type="EMBL" id="LSYV01000022">
    <property type="protein sequence ID" value="KXZ49410.1"/>
    <property type="molecule type" value="Genomic_DNA"/>
</dbReference>